<keyword evidence="2" id="KW-0472">Membrane</keyword>
<organism evidence="5 6">
    <name type="scientific">Mycobacterium paraterrae</name>
    <dbReference type="NCBI Taxonomy" id="577492"/>
    <lineage>
        <taxon>Bacteria</taxon>
        <taxon>Bacillati</taxon>
        <taxon>Actinomycetota</taxon>
        <taxon>Actinomycetes</taxon>
        <taxon>Mycobacteriales</taxon>
        <taxon>Mycobacteriaceae</taxon>
        <taxon>Mycobacterium</taxon>
    </lineage>
</organism>
<feature type="compositionally biased region" description="Pro residues" evidence="1">
    <location>
        <begin position="477"/>
        <end position="497"/>
    </location>
</feature>
<evidence type="ECO:0000313" key="6">
    <source>
        <dbReference type="Proteomes" id="UP001055336"/>
    </source>
</evidence>
<feature type="compositionally biased region" description="Low complexity" evidence="1">
    <location>
        <begin position="498"/>
        <end position="512"/>
    </location>
</feature>
<dbReference type="InterPro" id="IPR005693">
    <property type="entry name" value="Mce"/>
</dbReference>
<feature type="compositionally biased region" description="Pro residues" evidence="1">
    <location>
        <begin position="431"/>
        <end position="442"/>
    </location>
</feature>
<dbReference type="InterPro" id="IPR024516">
    <property type="entry name" value="Mce_C"/>
</dbReference>
<proteinExistence type="predicted"/>
<dbReference type="PANTHER" id="PTHR33371">
    <property type="entry name" value="INTERMEMBRANE PHOSPHOLIPID TRANSPORT SYSTEM BINDING PROTEIN MLAD-RELATED"/>
    <property type="match status" value="1"/>
</dbReference>
<gene>
    <name evidence="5" type="ORF">MKK62_24015</name>
</gene>
<keyword evidence="2" id="KW-1133">Transmembrane helix</keyword>
<keyword evidence="6" id="KW-1185">Reference proteome</keyword>
<protein>
    <submittedName>
        <fullName evidence="5">MCE family protein</fullName>
    </submittedName>
</protein>
<accession>A0ABY3VQC3</accession>
<feature type="compositionally biased region" description="Pro residues" evidence="1">
    <location>
        <begin position="380"/>
        <end position="389"/>
    </location>
</feature>
<dbReference type="PRINTS" id="PR01782">
    <property type="entry name" value="MCEVIRFACTOR"/>
</dbReference>
<keyword evidence="2" id="KW-0812">Transmembrane</keyword>
<evidence type="ECO:0000259" key="4">
    <source>
        <dbReference type="Pfam" id="PF11887"/>
    </source>
</evidence>
<dbReference type="PANTHER" id="PTHR33371:SF18">
    <property type="entry name" value="MCE-FAMILY PROTEIN MCE3C"/>
    <property type="match status" value="1"/>
</dbReference>
<evidence type="ECO:0000313" key="5">
    <source>
        <dbReference type="EMBL" id="UMB69376.1"/>
    </source>
</evidence>
<feature type="region of interest" description="Disordered" evidence="1">
    <location>
        <begin position="423"/>
        <end position="530"/>
    </location>
</feature>
<feature type="compositionally biased region" description="Gly residues" evidence="1">
    <location>
        <begin position="517"/>
        <end position="530"/>
    </location>
</feature>
<evidence type="ECO:0000259" key="3">
    <source>
        <dbReference type="Pfam" id="PF02470"/>
    </source>
</evidence>
<evidence type="ECO:0000256" key="1">
    <source>
        <dbReference type="SAM" id="MobiDB-lite"/>
    </source>
</evidence>
<feature type="domain" description="Mammalian cell entry C-terminal" evidence="4">
    <location>
        <begin position="124"/>
        <end position="305"/>
    </location>
</feature>
<dbReference type="RefSeq" id="WP_240261110.1">
    <property type="nucleotide sequence ID" value="NZ_CP092488.2"/>
</dbReference>
<feature type="compositionally biased region" description="Pro residues" evidence="1">
    <location>
        <begin position="457"/>
        <end position="467"/>
    </location>
</feature>
<name>A0ABY3VQC3_9MYCO</name>
<dbReference type="InterPro" id="IPR003399">
    <property type="entry name" value="Mce/MlaD"/>
</dbReference>
<dbReference type="InterPro" id="IPR052336">
    <property type="entry name" value="MlaD_Phospholipid_Transporter"/>
</dbReference>
<dbReference type="EMBL" id="CP092488">
    <property type="protein sequence ID" value="UMB69376.1"/>
    <property type="molecule type" value="Genomic_DNA"/>
</dbReference>
<feature type="region of interest" description="Disordered" evidence="1">
    <location>
        <begin position="354"/>
        <end position="408"/>
    </location>
</feature>
<feature type="domain" description="Mce/MlaD" evidence="3">
    <location>
        <begin position="48"/>
        <end position="120"/>
    </location>
</feature>
<feature type="transmembrane region" description="Helical" evidence="2">
    <location>
        <begin position="20"/>
        <end position="45"/>
    </location>
</feature>
<dbReference type="Proteomes" id="UP001055336">
    <property type="component" value="Chromosome"/>
</dbReference>
<dbReference type="Pfam" id="PF11887">
    <property type="entry name" value="Mce4_CUP1"/>
    <property type="match status" value="1"/>
</dbReference>
<dbReference type="Pfam" id="PF02470">
    <property type="entry name" value="MlaD"/>
    <property type="match status" value="1"/>
</dbReference>
<dbReference type="NCBIfam" id="TIGR00996">
    <property type="entry name" value="Mtu_fam_mce"/>
    <property type="match status" value="1"/>
</dbReference>
<sequence length="530" mass="55255">MTTWGALKNQLLDPPNRSRLGVMGLVVVVLGVAVGQTFTSVPMLFASPSYYGQFGNTGGLKKGDKVRITGMNVGSVEDVKIDGNHITMKFSIGANTIGTESRLAVRTDTILGKKVLQIEPRGNQTLRPGGVLPLAQSTTPYQIYDAFSDATKAAAGWNIDTVKQSLNVLSQTINQTYPHLSAALDGVAKFSDTIGKRDDDVKHLLTQANKVARVLSDRGPQVDRLLVNSNDLLAAFNERSRAISTLLDNVSAFSAQVRNLVNDNPNLNHVLEQLRVVSDLLVARKDDLAQSLSIAAKFTAGLNEAIASGPYFKVSLANLLPYWILQPWVDAAFKKRGIDPEEFWRNAGLPAFRFPDPNGTRFPNGAPPPAPPVREGTPDHPGPAVPPGTPCSYTPSPDSLPRPGNPLPCAGLDLAPFGGSFPAPIDVATSPPNPNGLPPTPGIPIAGRPGEVQPDVPGTPVPLPPNAAPGARTEPLGPLPGPAPANPAAAPPPPPLVVPAAPAGPGANLPAPFINPGGTGGSGAQGGSQN</sequence>
<reference evidence="5" key="1">
    <citation type="submission" date="2022-08" db="EMBL/GenBank/DDBJ databases">
        <title>Whole genome sequencing of non-tuberculosis mycobacteria type-strains.</title>
        <authorList>
            <person name="Igarashi Y."/>
            <person name="Osugi A."/>
            <person name="Mitarai S."/>
        </authorList>
    </citation>
    <scope>NUCLEOTIDE SEQUENCE</scope>
    <source>
        <strain evidence="5">DSM 45127</strain>
    </source>
</reference>
<evidence type="ECO:0000256" key="2">
    <source>
        <dbReference type="SAM" id="Phobius"/>
    </source>
</evidence>